<feature type="signal peptide" evidence="1">
    <location>
        <begin position="1"/>
        <end position="19"/>
    </location>
</feature>
<sequence length="243" mass="28137">MRKLFAFLLFIFFFVNAYSQEQNEFLLNKVLTQLKLNKKDIHEPLFRSKVLPNKNSNSVLVIPKYNINETNEYGHNFFVFDAYIVVADNATGKILSKYVEKEAWTSDAMVLSEITIDTGLYQLNEKDRAFGIRVSYRGSSNPNPYYYSDLSLFIVQNNLMKRVLKNYQIDRAGGEWDTRCAGEFDESTGSIDLDKNTTNGFKNLIIKSKIKHTKSFLIGDNCEEKVTTKNSIKYLKFNGKEYK</sequence>
<reference evidence="2 3" key="1">
    <citation type="submission" date="2019-03" db="EMBL/GenBank/DDBJ databases">
        <title>Genomic Encyclopedia of Type Strains, Phase III (KMG-III): the genomes of soil and plant-associated and newly described type strains.</title>
        <authorList>
            <person name="Whitman W."/>
        </authorList>
    </citation>
    <scope>NUCLEOTIDE SEQUENCE [LARGE SCALE GENOMIC DNA]</scope>
    <source>
        <strain evidence="2 3">CGMCC 1.12802</strain>
    </source>
</reference>
<evidence type="ECO:0000313" key="3">
    <source>
        <dbReference type="Proteomes" id="UP000295313"/>
    </source>
</evidence>
<dbReference type="AlphaFoldDB" id="A0A4V3H2V1"/>
<dbReference type="EMBL" id="SOEO01000001">
    <property type="protein sequence ID" value="TDX86551.1"/>
    <property type="molecule type" value="Genomic_DNA"/>
</dbReference>
<keyword evidence="1" id="KW-0732">Signal</keyword>
<gene>
    <name evidence="2" type="ORF">B0I22_0685</name>
</gene>
<name>A0A4V3H2V1_9FLAO</name>
<comment type="caution">
    <text evidence="2">The sequence shown here is derived from an EMBL/GenBank/DDBJ whole genome shotgun (WGS) entry which is preliminary data.</text>
</comment>
<protein>
    <submittedName>
        <fullName evidence="2">Uncharacterized protein</fullName>
    </submittedName>
</protein>
<dbReference type="RefSeq" id="WP_246022131.1">
    <property type="nucleotide sequence ID" value="NZ_SOEO01000001.1"/>
</dbReference>
<proteinExistence type="predicted"/>
<feature type="chain" id="PRO_5021017385" evidence="1">
    <location>
        <begin position="20"/>
        <end position="243"/>
    </location>
</feature>
<evidence type="ECO:0000256" key="1">
    <source>
        <dbReference type="SAM" id="SignalP"/>
    </source>
</evidence>
<keyword evidence="3" id="KW-1185">Reference proteome</keyword>
<dbReference type="Proteomes" id="UP000295313">
    <property type="component" value="Unassembled WGS sequence"/>
</dbReference>
<organism evidence="2 3">
    <name type="scientific">Epilithonimonas xixisoli</name>
    <dbReference type="NCBI Taxonomy" id="1476462"/>
    <lineage>
        <taxon>Bacteria</taxon>
        <taxon>Pseudomonadati</taxon>
        <taxon>Bacteroidota</taxon>
        <taxon>Flavobacteriia</taxon>
        <taxon>Flavobacteriales</taxon>
        <taxon>Weeksellaceae</taxon>
        <taxon>Chryseobacterium group</taxon>
        <taxon>Epilithonimonas</taxon>
    </lineage>
</organism>
<accession>A0A4V3H2V1</accession>
<evidence type="ECO:0000313" key="2">
    <source>
        <dbReference type="EMBL" id="TDX86551.1"/>
    </source>
</evidence>